<dbReference type="Gene3D" id="3.40.50.1820">
    <property type="entry name" value="alpha/beta hydrolase"/>
    <property type="match status" value="1"/>
</dbReference>
<name>A0A829YCP4_9GAMM</name>
<dbReference type="Proteomes" id="UP000445000">
    <property type="component" value="Unassembled WGS sequence"/>
</dbReference>
<reference evidence="5" key="1">
    <citation type="submission" date="2020-01" db="EMBL/GenBank/DDBJ databases">
        <title>'Steroidobacter agaridevorans' sp. nov., agar-degrading bacteria isolated from rhizosphere soils.</title>
        <authorList>
            <person name="Ikenaga M."/>
            <person name="Kataoka M."/>
            <person name="Murouchi A."/>
            <person name="Katsuragi S."/>
            <person name="Sakai M."/>
        </authorList>
    </citation>
    <scope>NUCLEOTIDE SEQUENCE [LARGE SCALE GENOMIC DNA]</scope>
    <source>
        <strain evidence="5">YU21-B</strain>
    </source>
</reference>
<keyword evidence="1" id="KW-0378">Hydrolase</keyword>
<dbReference type="GO" id="GO:0016787">
    <property type="term" value="F:hydrolase activity"/>
    <property type="evidence" value="ECO:0007669"/>
    <property type="project" value="UniProtKB-KW"/>
</dbReference>
<dbReference type="InterPro" id="IPR050300">
    <property type="entry name" value="GDXG_lipolytic_enzyme"/>
</dbReference>
<feature type="chain" id="PRO_5032870175" evidence="2">
    <location>
        <begin position="22"/>
        <end position="285"/>
    </location>
</feature>
<sequence length="285" mass="31098">MIFRCALLIGMWCLLSGAVSLADGTAPKLEYGIENNIAYYDAAALARADEYQKQQSKLDVYYPKGAKGFTTVVWFHGGGLTGGSRYFPNLKDQGIALVAASYRFAPKAQPPAYLEDSAAAIAWVLKNIGRYGGDPSKVFVAGHSAGAYLATMIAMDPKWLGAHRLSNKSLAGVIAVSGQMTTHFTVKKQRGDTAPQLRPIIDEYAPLYHAANEFPPICLIVGGRDIEFKSRVEENELMAVTLRNLGHKKVEFYEMAGLDHGTVEQGAMIVMRGFIQRTLQGSDKE</sequence>
<dbReference type="Pfam" id="PF20434">
    <property type="entry name" value="BD-FAE"/>
    <property type="match status" value="1"/>
</dbReference>
<feature type="signal peptide" evidence="2">
    <location>
        <begin position="1"/>
        <end position="21"/>
    </location>
</feature>
<comment type="caution">
    <text evidence="4">The sequence shown here is derived from an EMBL/GenBank/DDBJ whole genome shotgun (WGS) entry which is preliminary data.</text>
</comment>
<organism evidence="4 5">
    <name type="scientific">Steroidobacter agaridevorans</name>
    <dbReference type="NCBI Taxonomy" id="2695856"/>
    <lineage>
        <taxon>Bacteria</taxon>
        <taxon>Pseudomonadati</taxon>
        <taxon>Pseudomonadota</taxon>
        <taxon>Gammaproteobacteria</taxon>
        <taxon>Steroidobacterales</taxon>
        <taxon>Steroidobacteraceae</taxon>
        <taxon>Steroidobacter</taxon>
    </lineage>
</organism>
<dbReference type="InterPro" id="IPR049492">
    <property type="entry name" value="BD-FAE-like_dom"/>
</dbReference>
<dbReference type="EMBL" id="BLJN01000003">
    <property type="protein sequence ID" value="GFE81039.1"/>
    <property type="molecule type" value="Genomic_DNA"/>
</dbReference>
<proteinExistence type="predicted"/>
<dbReference type="AlphaFoldDB" id="A0A829YCP4"/>
<dbReference type="SUPFAM" id="SSF53474">
    <property type="entry name" value="alpha/beta-Hydrolases"/>
    <property type="match status" value="1"/>
</dbReference>
<keyword evidence="5" id="KW-1185">Reference proteome</keyword>
<keyword evidence="2" id="KW-0732">Signal</keyword>
<evidence type="ECO:0000313" key="5">
    <source>
        <dbReference type="Proteomes" id="UP000445000"/>
    </source>
</evidence>
<dbReference type="RefSeq" id="WP_161812741.1">
    <property type="nucleotide sequence ID" value="NZ_BLJN01000003.1"/>
</dbReference>
<dbReference type="InterPro" id="IPR029058">
    <property type="entry name" value="AB_hydrolase_fold"/>
</dbReference>
<evidence type="ECO:0000313" key="4">
    <source>
        <dbReference type="EMBL" id="GFE81039.1"/>
    </source>
</evidence>
<evidence type="ECO:0000256" key="1">
    <source>
        <dbReference type="ARBA" id="ARBA00022801"/>
    </source>
</evidence>
<evidence type="ECO:0000256" key="2">
    <source>
        <dbReference type="SAM" id="SignalP"/>
    </source>
</evidence>
<protein>
    <submittedName>
        <fullName evidence="4">Lipase</fullName>
    </submittedName>
</protein>
<dbReference type="PANTHER" id="PTHR48081:SF9">
    <property type="entry name" value="CARBOXYLESTERASE"/>
    <property type="match status" value="1"/>
</dbReference>
<accession>A0A829YCP4</accession>
<gene>
    <name evidence="4" type="ORF">GCM10011487_30390</name>
</gene>
<dbReference type="PANTHER" id="PTHR48081">
    <property type="entry name" value="AB HYDROLASE SUPERFAMILY PROTEIN C4A8.06C"/>
    <property type="match status" value="1"/>
</dbReference>
<feature type="domain" description="BD-FAE-like" evidence="3">
    <location>
        <begin position="58"/>
        <end position="158"/>
    </location>
</feature>
<evidence type="ECO:0000259" key="3">
    <source>
        <dbReference type="Pfam" id="PF20434"/>
    </source>
</evidence>